<dbReference type="OrthoDB" id="10043418at2759"/>
<dbReference type="Proteomes" id="UP000708208">
    <property type="component" value="Unassembled WGS sequence"/>
</dbReference>
<name>A0A8J2P6G3_9HEXA</name>
<dbReference type="PANTHER" id="PTHR46601">
    <property type="entry name" value="ULP_PROTEASE DOMAIN-CONTAINING PROTEIN"/>
    <property type="match status" value="1"/>
</dbReference>
<sequence length="206" mass="23688">MFCKLRWVNTVAREGLLTEEVKRLKAKRRMTRNVTTVLSRRGEEDQGEKDLRIDVGYDVGEAILTDHPDLRKIEYVSDGSGAKYKNYKLLANLVHHDTEFGVQAVWVYTATSHGKSVCDGISAVVKRVLRSNSLKPNMHIRNVDDIIEFGRSYWKDTTTLELFLIRSQQFEAVRTEADRRYLRANKLSGIQPIHSVIPLNENELEV</sequence>
<dbReference type="PANTHER" id="PTHR46601:SF1">
    <property type="entry name" value="ADF-H DOMAIN-CONTAINING PROTEIN"/>
    <property type="match status" value="1"/>
</dbReference>
<comment type="caution">
    <text evidence="1">The sequence shown here is derived from an EMBL/GenBank/DDBJ whole genome shotgun (WGS) entry which is preliminary data.</text>
</comment>
<keyword evidence="2" id="KW-1185">Reference proteome</keyword>
<evidence type="ECO:0000313" key="1">
    <source>
        <dbReference type="EMBL" id="CAG7726306.1"/>
    </source>
</evidence>
<organism evidence="1 2">
    <name type="scientific">Allacma fusca</name>
    <dbReference type="NCBI Taxonomy" id="39272"/>
    <lineage>
        <taxon>Eukaryota</taxon>
        <taxon>Metazoa</taxon>
        <taxon>Ecdysozoa</taxon>
        <taxon>Arthropoda</taxon>
        <taxon>Hexapoda</taxon>
        <taxon>Collembola</taxon>
        <taxon>Symphypleona</taxon>
        <taxon>Sminthuridae</taxon>
        <taxon>Allacma</taxon>
    </lineage>
</organism>
<evidence type="ECO:0000313" key="2">
    <source>
        <dbReference type="Proteomes" id="UP000708208"/>
    </source>
</evidence>
<dbReference type="EMBL" id="CAJVCH010133753">
    <property type="protein sequence ID" value="CAG7726306.1"/>
    <property type="molecule type" value="Genomic_DNA"/>
</dbReference>
<gene>
    <name evidence="1" type="ORF">AFUS01_LOCUS15224</name>
</gene>
<proteinExistence type="predicted"/>
<dbReference type="AlphaFoldDB" id="A0A8J2P6G3"/>
<protein>
    <submittedName>
        <fullName evidence="1">Uncharacterized protein</fullName>
    </submittedName>
</protein>
<reference evidence="1" key="1">
    <citation type="submission" date="2021-06" db="EMBL/GenBank/DDBJ databases">
        <authorList>
            <person name="Hodson N. C."/>
            <person name="Mongue J. A."/>
            <person name="Jaron S. K."/>
        </authorList>
    </citation>
    <scope>NUCLEOTIDE SEQUENCE</scope>
</reference>
<accession>A0A8J2P6G3</accession>